<evidence type="ECO:0000256" key="6">
    <source>
        <dbReference type="ARBA" id="ARBA00023014"/>
    </source>
</evidence>
<dbReference type="PROSITE" id="PS00198">
    <property type="entry name" value="4FE4S_FER_1"/>
    <property type="match status" value="1"/>
</dbReference>
<keyword evidence="4" id="KW-0249">Electron transport</keyword>
<evidence type="ECO:0000256" key="4">
    <source>
        <dbReference type="ARBA" id="ARBA00022982"/>
    </source>
</evidence>
<reference evidence="10" key="1">
    <citation type="journal article" date="2019" name="Int. J. Syst. Evol. Microbiol.">
        <title>The Global Catalogue of Microorganisms (GCM) 10K type strain sequencing project: providing services to taxonomists for standard genome sequencing and annotation.</title>
        <authorList>
            <consortium name="The Broad Institute Genomics Platform"/>
            <consortium name="The Broad Institute Genome Sequencing Center for Infectious Disease"/>
            <person name="Wu L."/>
            <person name="Ma J."/>
        </authorList>
    </citation>
    <scope>NUCLEOTIDE SEQUENCE [LARGE SCALE GENOMIC DNA]</scope>
    <source>
        <strain evidence="10">CGMCC 1.13574</strain>
    </source>
</reference>
<dbReference type="RefSeq" id="WP_377003985.1">
    <property type="nucleotide sequence ID" value="NZ_JBHSGG010000019.1"/>
</dbReference>
<keyword evidence="5" id="KW-0408">Iron</keyword>
<dbReference type="PANTHER" id="PTHR30176:SF3">
    <property type="entry name" value="FERREDOXIN-TYPE PROTEIN NAPH"/>
    <property type="match status" value="1"/>
</dbReference>
<dbReference type="InterPro" id="IPR017896">
    <property type="entry name" value="4Fe4S_Fe-S-bd"/>
</dbReference>
<dbReference type="InterPro" id="IPR017900">
    <property type="entry name" value="4Fe4S_Fe_S_CS"/>
</dbReference>
<evidence type="ECO:0000313" key="10">
    <source>
        <dbReference type="Proteomes" id="UP001595892"/>
    </source>
</evidence>
<comment type="caution">
    <text evidence="9">The sequence shown here is derived from an EMBL/GenBank/DDBJ whole genome shotgun (WGS) entry which is preliminary data.</text>
</comment>
<dbReference type="InterPro" id="IPR013783">
    <property type="entry name" value="Ig-like_fold"/>
</dbReference>
<evidence type="ECO:0000313" key="9">
    <source>
        <dbReference type="EMBL" id="MFC4727965.1"/>
    </source>
</evidence>
<dbReference type="Gene3D" id="2.60.40.10">
    <property type="entry name" value="Immunoglobulins"/>
    <property type="match status" value="1"/>
</dbReference>
<evidence type="ECO:0000256" key="1">
    <source>
        <dbReference type="ARBA" id="ARBA00022448"/>
    </source>
</evidence>
<keyword evidence="6" id="KW-0411">Iron-sulfur</keyword>
<dbReference type="InterPro" id="IPR051684">
    <property type="entry name" value="Electron_Trans/Redox"/>
</dbReference>
<keyword evidence="3" id="KW-0479">Metal-binding</keyword>
<sequence>MTRPIKLDLVDAPAESLYAKQPKVYPREIKGRFQRLRTAAVFWLLGMFYLFPWISIGGQQLVLFDLPARQFHVFGLTFWPQDFFLLALLLMLAALTLFFFTALAGRLWCGYACPQTVWTEVFLWMERWVEGDRNKRMKLDAAPWTPRKLARKAAKQALWIGFALWTGLTFVGFFVPIRELVPAIATFEVGGWAAFWILFYAFATYGNAGFLREQVCKYMCPYARFQGAMFDRDTLIISYDAARGENRGHRRRSTPSVLERRGAAGMAADPAVAGLGDCIDCKACVQVCPTGIDIRDGLQIECIACAACIDACDDVMRRMDYPAGLIRYTTESAMAGARTRILRPRVFAYGALLLAIAGAFAWGVAGRAPLIVEVLHDRNALYREVADGGIENSYAVKLVNKTDRPMALHLSVDSALPLRVIGRPRVTLAPGEVHSLPLTLRDADGAVRGRHRIEVVAEAAAADDAEPLRIAARTHFFAPEAP</sequence>
<keyword evidence="10" id="KW-1185">Reference proteome</keyword>
<keyword evidence="1" id="KW-0813">Transport</keyword>
<keyword evidence="2" id="KW-0004">4Fe-4S</keyword>
<feature type="domain" description="4Fe-4S ferredoxin-type" evidence="8">
    <location>
        <begin position="268"/>
        <end position="297"/>
    </location>
</feature>
<name>A0ABV9NJQ6_9GAMM</name>
<keyword evidence="7" id="KW-1133">Transmembrane helix</keyword>
<dbReference type="NCBIfam" id="TIGR02745">
    <property type="entry name" value="ccoG_rdxA_fixG"/>
    <property type="match status" value="1"/>
</dbReference>
<dbReference type="PROSITE" id="PS51379">
    <property type="entry name" value="4FE4S_FER_2"/>
    <property type="match status" value="1"/>
</dbReference>
<gene>
    <name evidence="9" type="primary">ccoG</name>
    <name evidence="9" type="ORF">ACFO3Q_07265</name>
</gene>
<dbReference type="InterPro" id="IPR014116">
    <property type="entry name" value="Cyt_c_oxidase_cbb3_FixG"/>
</dbReference>
<dbReference type="EMBL" id="JBHSGG010000019">
    <property type="protein sequence ID" value="MFC4727965.1"/>
    <property type="molecule type" value="Genomic_DNA"/>
</dbReference>
<proteinExistence type="predicted"/>
<dbReference type="SUPFAM" id="SSF54862">
    <property type="entry name" value="4Fe-4S ferredoxins"/>
    <property type="match status" value="1"/>
</dbReference>
<accession>A0ABV9NJQ6</accession>
<dbReference type="PANTHER" id="PTHR30176">
    <property type="entry name" value="FERREDOXIN-TYPE PROTEIN NAPH"/>
    <property type="match status" value="1"/>
</dbReference>
<dbReference type="Pfam" id="PF12801">
    <property type="entry name" value="Fer4_5"/>
    <property type="match status" value="1"/>
</dbReference>
<evidence type="ECO:0000259" key="8">
    <source>
        <dbReference type="PROSITE" id="PS51379"/>
    </source>
</evidence>
<feature type="transmembrane region" description="Helical" evidence="7">
    <location>
        <begin position="40"/>
        <end position="63"/>
    </location>
</feature>
<keyword evidence="7" id="KW-0472">Membrane</keyword>
<feature type="transmembrane region" description="Helical" evidence="7">
    <location>
        <begin position="83"/>
        <end position="104"/>
    </location>
</feature>
<dbReference type="InterPro" id="IPR032879">
    <property type="entry name" value="FixG_C"/>
</dbReference>
<feature type="transmembrane region" description="Helical" evidence="7">
    <location>
        <begin position="157"/>
        <end position="177"/>
    </location>
</feature>
<protein>
    <submittedName>
        <fullName evidence="9">Cytochrome c oxidase accessory protein CcoG</fullName>
    </submittedName>
</protein>
<keyword evidence="7" id="KW-0812">Transmembrane</keyword>
<feature type="transmembrane region" description="Helical" evidence="7">
    <location>
        <begin position="183"/>
        <end position="203"/>
    </location>
</feature>
<evidence type="ECO:0000256" key="7">
    <source>
        <dbReference type="SAM" id="Phobius"/>
    </source>
</evidence>
<organism evidence="9 10">
    <name type="scientific">Coralloluteibacterium thermophilum</name>
    <dbReference type="NCBI Taxonomy" id="2707049"/>
    <lineage>
        <taxon>Bacteria</taxon>
        <taxon>Pseudomonadati</taxon>
        <taxon>Pseudomonadota</taxon>
        <taxon>Gammaproteobacteria</taxon>
        <taxon>Lysobacterales</taxon>
        <taxon>Lysobacteraceae</taxon>
        <taxon>Coralloluteibacterium</taxon>
    </lineage>
</organism>
<dbReference type="Pfam" id="PF11614">
    <property type="entry name" value="FixG_C"/>
    <property type="match status" value="1"/>
</dbReference>
<dbReference type="Proteomes" id="UP001595892">
    <property type="component" value="Unassembled WGS sequence"/>
</dbReference>
<evidence type="ECO:0000256" key="2">
    <source>
        <dbReference type="ARBA" id="ARBA00022485"/>
    </source>
</evidence>
<feature type="transmembrane region" description="Helical" evidence="7">
    <location>
        <begin position="346"/>
        <end position="365"/>
    </location>
</feature>
<dbReference type="Pfam" id="PF13746">
    <property type="entry name" value="Fer4_18"/>
    <property type="match status" value="1"/>
</dbReference>
<evidence type="ECO:0000256" key="3">
    <source>
        <dbReference type="ARBA" id="ARBA00022723"/>
    </source>
</evidence>
<evidence type="ECO:0000256" key="5">
    <source>
        <dbReference type="ARBA" id="ARBA00023004"/>
    </source>
</evidence>